<gene>
    <name evidence="5" type="ORF">Mgra_00000474</name>
</gene>
<evidence type="ECO:0000256" key="2">
    <source>
        <dbReference type="ARBA" id="ARBA00023157"/>
    </source>
</evidence>
<dbReference type="PANTHER" id="PTHR35981:SF2">
    <property type="entry name" value="ION TRANSPORT PEPTIDE, ISOFORM C"/>
    <property type="match status" value="1"/>
</dbReference>
<dbReference type="SUPFAM" id="SSF81778">
    <property type="entry name" value="Crustacean CHH/MIH/GIH neurohormone"/>
    <property type="match status" value="1"/>
</dbReference>
<dbReference type="Gene3D" id="1.10.2010.10">
    <property type="entry name" value="Crustacean CHH/MIH/GIH neurohormone"/>
    <property type="match status" value="1"/>
</dbReference>
<dbReference type="PROSITE" id="PS01250">
    <property type="entry name" value="CHH_MIH_GIH"/>
    <property type="match status" value="1"/>
</dbReference>
<evidence type="ECO:0000256" key="3">
    <source>
        <dbReference type="PIRSR" id="PIRSR631098-51"/>
    </source>
</evidence>
<evidence type="ECO:0000256" key="4">
    <source>
        <dbReference type="SAM" id="MobiDB-lite"/>
    </source>
</evidence>
<accession>A0A8T0A3Y9</accession>
<feature type="disulfide bond" evidence="3">
    <location>
        <begin position="42"/>
        <end position="70"/>
    </location>
</feature>
<dbReference type="GO" id="GO:0007623">
    <property type="term" value="P:circadian rhythm"/>
    <property type="evidence" value="ECO:0007669"/>
    <property type="project" value="TreeGrafter"/>
</dbReference>
<comment type="caution">
    <text evidence="5">The sequence shown here is derived from an EMBL/GenBank/DDBJ whole genome shotgun (WGS) entry which is preliminary data.</text>
</comment>
<feature type="non-terminal residue" evidence="5">
    <location>
        <position position="99"/>
    </location>
</feature>
<feature type="disulfide bond" evidence="3">
    <location>
        <begin position="23"/>
        <end position="61"/>
    </location>
</feature>
<dbReference type="InterPro" id="IPR035957">
    <property type="entry name" value="Crust_neurohorm_sf"/>
</dbReference>
<dbReference type="GO" id="GO:0005184">
    <property type="term" value="F:neuropeptide hormone activity"/>
    <property type="evidence" value="ECO:0007669"/>
    <property type="project" value="InterPro"/>
</dbReference>
<dbReference type="InterPro" id="IPR018251">
    <property type="entry name" value="Crust_neurhormone_CS"/>
</dbReference>
<feature type="disulfide bond" evidence="3">
    <location>
        <begin position="39"/>
        <end position="57"/>
    </location>
</feature>
<feature type="region of interest" description="Disordered" evidence="4">
    <location>
        <begin position="1"/>
        <end position="23"/>
    </location>
</feature>
<evidence type="ECO:0000313" key="5">
    <source>
        <dbReference type="EMBL" id="KAF7640029.1"/>
    </source>
</evidence>
<dbReference type="Pfam" id="PF01147">
    <property type="entry name" value="Crust_neurohorm"/>
    <property type="match status" value="1"/>
</dbReference>
<keyword evidence="2 3" id="KW-1015">Disulfide bond</keyword>
<protein>
    <submittedName>
        <fullName evidence="5">Uncharacterized protein</fullName>
    </submittedName>
</protein>
<dbReference type="Proteomes" id="UP000605970">
    <property type="component" value="Unassembled WGS sequence"/>
</dbReference>
<evidence type="ECO:0000256" key="1">
    <source>
        <dbReference type="ARBA" id="ARBA00005447"/>
    </source>
</evidence>
<sequence>ENNNEIISSLSTDSSSSSSSNSCYIHSNDSLHSLMDRICELCHDMYSHQQPNMRADCRSNCFKSNNFKRCLRLFKPKGRSTAQRHKLRFLEESLQSYFI</sequence>
<proteinExistence type="inferred from homology"/>
<dbReference type="GO" id="GO:0005576">
    <property type="term" value="C:extracellular region"/>
    <property type="evidence" value="ECO:0007669"/>
    <property type="project" value="InterPro"/>
</dbReference>
<feature type="compositionally biased region" description="Low complexity" evidence="4">
    <location>
        <begin position="8"/>
        <end position="23"/>
    </location>
</feature>
<dbReference type="PANTHER" id="PTHR35981">
    <property type="entry name" value="ION TRANSPORT PEPTIDE, ISOFORM C"/>
    <property type="match status" value="1"/>
</dbReference>
<dbReference type="AlphaFoldDB" id="A0A8T0A3Y9"/>
<dbReference type="OrthoDB" id="6365952at2759"/>
<reference evidence="5" key="1">
    <citation type="journal article" date="2020" name="Ecol. Evol.">
        <title>Genome structure and content of the rice root-knot nematode (Meloidogyne graminicola).</title>
        <authorList>
            <person name="Phan N.T."/>
            <person name="Danchin E.G.J."/>
            <person name="Klopp C."/>
            <person name="Perfus-Barbeoch L."/>
            <person name="Kozlowski D.K."/>
            <person name="Koutsovoulos G.D."/>
            <person name="Lopez-Roques C."/>
            <person name="Bouchez O."/>
            <person name="Zahm M."/>
            <person name="Besnard G."/>
            <person name="Bellafiore S."/>
        </authorList>
    </citation>
    <scope>NUCLEOTIDE SEQUENCE</scope>
    <source>
        <strain evidence="5">VN-18</strain>
    </source>
</reference>
<evidence type="ECO:0000313" key="6">
    <source>
        <dbReference type="Proteomes" id="UP000605970"/>
    </source>
</evidence>
<name>A0A8T0A3Y9_9BILA</name>
<dbReference type="EMBL" id="JABEBT010000002">
    <property type="protein sequence ID" value="KAF7640029.1"/>
    <property type="molecule type" value="Genomic_DNA"/>
</dbReference>
<keyword evidence="6" id="KW-1185">Reference proteome</keyword>
<dbReference type="InterPro" id="IPR031098">
    <property type="entry name" value="Crust_neurohorm"/>
</dbReference>
<organism evidence="5 6">
    <name type="scientific">Meloidogyne graminicola</name>
    <dbReference type="NCBI Taxonomy" id="189291"/>
    <lineage>
        <taxon>Eukaryota</taxon>
        <taxon>Metazoa</taxon>
        <taxon>Ecdysozoa</taxon>
        <taxon>Nematoda</taxon>
        <taxon>Chromadorea</taxon>
        <taxon>Rhabditida</taxon>
        <taxon>Tylenchina</taxon>
        <taxon>Tylenchomorpha</taxon>
        <taxon>Tylenchoidea</taxon>
        <taxon>Meloidogynidae</taxon>
        <taxon>Meloidogyninae</taxon>
        <taxon>Meloidogyne</taxon>
    </lineage>
</organism>
<comment type="similarity">
    <text evidence="1">Belongs to the arthropod CHH/MIH/GIH/VIH hormone family.</text>
</comment>